<feature type="chain" id="PRO_5040279226" evidence="1">
    <location>
        <begin position="24"/>
        <end position="485"/>
    </location>
</feature>
<name>A0A9Q3GAM2_9BASI</name>
<keyword evidence="3" id="KW-1185">Reference proteome</keyword>
<sequence length="485" mass="55968">MFSILKIAFLGPFLLALFATPWGKPILNTKLLEVCKGDEDFFIDELQQAHPQVVLGGLKILAFLEKLSKSYPRPKLYSLVRSGTQRVPIERATLTKRSLQSVPRGLSRTSVKIKGDLDPEEGVEDYLSRDTQSKFKTPLEYQLIAAGDEVQGITLPSMHVRMGKYAKEKMAGAFEFLSDTFRKIFFLSARLHVPYRHQYYSLSTGSQIGNYKRMEALDLPLRLWHTAYSEIFSLCEPLNAKKRREAIEDAYGARKLANKEWHKMEKESRMALKEECVEFLWSFVVKQSLLDKLVSIKSKLQSNSLTTAVHQLSQIFSGFRSHVSKVKKKKLSEAVENYLASKIASLRMPSSFGGDTLALTEHLLREEELAKIDASLYPRENLLPPPPAIFEARELFYKCSAHAAYTMNQTRKKWEAEYWALRYARPKQIEYSNGVVKINRLRKKWNEQADVYMLLTRVELMRNIMNRYLKVDVLPPEARKPKHQY</sequence>
<keyword evidence="1" id="KW-0732">Signal</keyword>
<comment type="caution">
    <text evidence="2">The sequence shown here is derived from an EMBL/GenBank/DDBJ whole genome shotgun (WGS) entry which is preliminary data.</text>
</comment>
<dbReference type="OrthoDB" id="2497477at2759"/>
<proteinExistence type="predicted"/>
<evidence type="ECO:0000256" key="1">
    <source>
        <dbReference type="SAM" id="SignalP"/>
    </source>
</evidence>
<organism evidence="2 3">
    <name type="scientific">Austropuccinia psidii MF-1</name>
    <dbReference type="NCBI Taxonomy" id="1389203"/>
    <lineage>
        <taxon>Eukaryota</taxon>
        <taxon>Fungi</taxon>
        <taxon>Dikarya</taxon>
        <taxon>Basidiomycota</taxon>
        <taxon>Pucciniomycotina</taxon>
        <taxon>Pucciniomycetes</taxon>
        <taxon>Pucciniales</taxon>
        <taxon>Sphaerophragmiaceae</taxon>
        <taxon>Austropuccinia</taxon>
    </lineage>
</organism>
<gene>
    <name evidence="2" type="ORF">O181_000148</name>
</gene>
<dbReference type="EMBL" id="AVOT02000015">
    <property type="protein sequence ID" value="MBW0460433.1"/>
    <property type="molecule type" value="Genomic_DNA"/>
</dbReference>
<evidence type="ECO:0000313" key="3">
    <source>
        <dbReference type="Proteomes" id="UP000765509"/>
    </source>
</evidence>
<accession>A0A9Q3GAM2</accession>
<dbReference type="AlphaFoldDB" id="A0A9Q3GAM2"/>
<feature type="signal peptide" evidence="1">
    <location>
        <begin position="1"/>
        <end position="23"/>
    </location>
</feature>
<reference evidence="2" key="1">
    <citation type="submission" date="2021-03" db="EMBL/GenBank/DDBJ databases">
        <title>Draft genome sequence of rust myrtle Austropuccinia psidii MF-1, a brazilian biotype.</title>
        <authorList>
            <person name="Quecine M.C."/>
            <person name="Pachon D.M.R."/>
            <person name="Bonatelli M.L."/>
            <person name="Correr F.H."/>
            <person name="Franceschini L.M."/>
            <person name="Leite T.F."/>
            <person name="Margarido G.R.A."/>
            <person name="Almeida C.A."/>
            <person name="Ferrarezi J.A."/>
            <person name="Labate C.A."/>
        </authorList>
    </citation>
    <scope>NUCLEOTIDE SEQUENCE</scope>
    <source>
        <strain evidence="2">MF-1</strain>
    </source>
</reference>
<dbReference type="Proteomes" id="UP000765509">
    <property type="component" value="Unassembled WGS sequence"/>
</dbReference>
<protein>
    <submittedName>
        <fullName evidence="2">Uncharacterized protein</fullName>
    </submittedName>
</protein>
<evidence type="ECO:0000313" key="2">
    <source>
        <dbReference type="EMBL" id="MBW0460433.1"/>
    </source>
</evidence>